<evidence type="ECO:0000256" key="5">
    <source>
        <dbReference type="ARBA" id="ARBA00022723"/>
    </source>
</evidence>
<reference evidence="15 16" key="1">
    <citation type="submission" date="2019-12" db="EMBL/GenBank/DDBJ databases">
        <title>A genome sequence resource for the geographically widespread anthracnose pathogen Colletotrichum asianum.</title>
        <authorList>
            <person name="Meng Y."/>
        </authorList>
    </citation>
    <scope>NUCLEOTIDE SEQUENCE [LARGE SCALE GENOMIC DNA]</scope>
    <source>
        <strain evidence="15 16">ICMP 18580</strain>
    </source>
</reference>
<feature type="transmembrane region" description="Helical" evidence="13">
    <location>
        <begin position="1961"/>
        <end position="1983"/>
    </location>
</feature>
<feature type="transmembrane region" description="Helical" evidence="13">
    <location>
        <begin position="1920"/>
        <end position="1941"/>
    </location>
</feature>
<comment type="caution">
    <text evidence="15">The sequence shown here is derived from an EMBL/GenBank/DDBJ whole genome shotgun (WGS) entry which is preliminary data.</text>
</comment>
<keyword evidence="10 13" id="KW-0472">Membrane</keyword>
<keyword evidence="7" id="KW-0067">ATP-binding</keyword>
<dbReference type="Pfam" id="PF00067">
    <property type="entry name" value="p450"/>
    <property type="match status" value="1"/>
</dbReference>
<dbReference type="SUPFAM" id="SSF48264">
    <property type="entry name" value="Cytochrome P450"/>
    <property type="match status" value="1"/>
</dbReference>
<feature type="transmembrane region" description="Helical" evidence="13">
    <location>
        <begin position="1202"/>
        <end position="1223"/>
    </location>
</feature>
<keyword evidence="3" id="KW-0813">Transport</keyword>
<feature type="transmembrane region" description="Helical" evidence="13">
    <location>
        <begin position="1838"/>
        <end position="1859"/>
    </location>
</feature>
<accession>A0A8H3ZNB0</accession>
<dbReference type="PANTHER" id="PTHR19241">
    <property type="entry name" value="ATP-BINDING CASSETTE TRANSPORTER"/>
    <property type="match status" value="1"/>
</dbReference>
<dbReference type="Pfam" id="PF14510">
    <property type="entry name" value="ABC_trans_N"/>
    <property type="match status" value="1"/>
</dbReference>
<feature type="region of interest" description="Disordered" evidence="12">
    <location>
        <begin position="2134"/>
        <end position="2159"/>
    </location>
</feature>
<comment type="subcellular location">
    <subcellularLocation>
        <location evidence="1">Membrane</location>
        <topology evidence="1">Multi-pass membrane protein</topology>
    </subcellularLocation>
</comment>
<keyword evidence="5 11" id="KW-0479">Metal-binding</keyword>
<dbReference type="PROSITE" id="PS00211">
    <property type="entry name" value="ABC_TRANSPORTER_1"/>
    <property type="match status" value="1"/>
</dbReference>
<dbReference type="PROSITE" id="PS00086">
    <property type="entry name" value="CYTOCHROME_P450"/>
    <property type="match status" value="1"/>
</dbReference>
<dbReference type="InterPro" id="IPR017871">
    <property type="entry name" value="ABC_transporter-like_CS"/>
</dbReference>
<evidence type="ECO:0000259" key="14">
    <source>
        <dbReference type="PROSITE" id="PS50893"/>
    </source>
</evidence>
<feature type="compositionally biased region" description="Polar residues" evidence="12">
    <location>
        <begin position="641"/>
        <end position="651"/>
    </location>
</feature>
<feature type="transmembrane region" description="Helical" evidence="13">
    <location>
        <begin position="2108"/>
        <end position="2128"/>
    </location>
</feature>
<dbReference type="SMART" id="SM00382">
    <property type="entry name" value="AAA"/>
    <property type="match status" value="2"/>
</dbReference>
<dbReference type="Pfam" id="PF06422">
    <property type="entry name" value="PDR_CDR"/>
    <property type="match status" value="1"/>
</dbReference>
<evidence type="ECO:0000256" key="4">
    <source>
        <dbReference type="ARBA" id="ARBA00022692"/>
    </source>
</evidence>
<dbReference type="InterPro" id="IPR002401">
    <property type="entry name" value="Cyt_P450_E_grp-I"/>
</dbReference>
<dbReference type="CDD" id="cd11058">
    <property type="entry name" value="CYP60B-like"/>
    <property type="match status" value="1"/>
</dbReference>
<keyword evidence="11" id="KW-0349">Heme</keyword>
<dbReference type="Gene3D" id="1.10.630.10">
    <property type="entry name" value="Cytochrome P450"/>
    <property type="match status" value="1"/>
</dbReference>
<evidence type="ECO:0000256" key="1">
    <source>
        <dbReference type="ARBA" id="ARBA00004141"/>
    </source>
</evidence>
<dbReference type="PRINTS" id="PR00385">
    <property type="entry name" value="P450"/>
</dbReference>
<dbReference type="InterPro" id="IPR017972">
    <property type="entry name" value="Cyt_P450_CS"/>
</dbReference>
<gene>
    <name evidence="15" type="ORF">GQ607_014957</name>
</gene>
<dbReference type="GO" id="GO:0016887">
    <property type="term" value="F:ATP hydrolysis activity"/>
    <property type="evidence" value="ECO:0007669"/>
    <property type="project" value="InterPro"/>
</dbReference>
<dbReference type="EMBL" id="WOWK01000122">
    <property type="protein sequence ID" value="KAF0317845.1"/>
    <property type="molecule type" value="Genomic_DNA"/>
</dbReference>
<comment type="cofactor">
    <cofactor evidence="11">
        <name>heme</name>
        <dbReference type="ChEBI" id="CHEBI:30413"/>
    </cofactor>
</comment>
<evidence type="ECO:0000256" key="3">
    <source>
        <dbReference type="ARBA" id="ARBA00022448"/>
    </source>
</evidence>
<dbReference type="InterPro" id="IPR036396">
    <property type="entry name" value="Cyt_P450_sf"/>
</dbReference>
<dbReference type="Pfam" id="PF01061">
    <property type="entry name" value="ABC2_membrane"/>
    <property type="match status" value="2"/>
</dbReference>
<dbReference type="GO" id="GO:0005524">
    <property type="term" value="F:ATP binding"/>
    <property type="evidence" value="ECO:0007669"/>
    <property type="project" value="UniProtKB-KW"/>
</dbReference>
<dbReference type="InterPro" id="IPR003593">
    <property type="entry name" value="AAA+_ATPase"/>
</dbReference>
<feature type="transmembrane region" description="Helical" evidence="13">
    <location>
        <begin position="1128"/>
        <end position="1150"/>
    </location>
</feature>
<feature type="domain" description="ABC transporter" evidence="14">
    <location>
        <begin position="726"/>
        <end position="979"/>
    </location>
</feature>
<evidence type="ECO:0000313" key="16">
    <source>
        <dbReference type="Proteomes" id="UP000434172"/>
    </source>
</evidence>
<feature type="domain" description="ABC transporter" evidence="14">
    <location>
        <begin position="1499"/>
        <end position="1743"/>
    </location>
</feature>
<dbReference type="Gene3D" id="3.40.50.300">
    <property type="entry name" value="P-loop containing nucleotide triphosphate hydrolases"/>
    <property type="match status" value="2"/>
</dbReference>
<dbReference type="SUPFAM" id="SSF52540">
    <property type="entry name" value="P-loop containing nucleoside triphosphate hydrolases"/>
    <property type="match status" value="2"/>
</dbReference>
<feature type="transmembrane region" description="Helical" evidence="13">
    <location>
        <begin position="1865"/>
        <end position="1886"/>
    </location>
</feature>
<feature type="transmembrane region" description="Helical" evidence="13">
    <location>
        <begin position="1096"/>
        <end position="1116"/>
    </location>
</feature>
<dbReference type="InterPro" id="IPR010929">
    <property type="entry name" value="PDR_CDR_ABC"/>
</dbReference>
<dbReference type="CDD" id="cd03232">
    <property type="entry name" value="ABCG_PDR_domain2"/>
    <property type="match status" value="1"/>
</dbReference>
<dbReference type="FunFam" id="3.40.50.300:FF:000054">
    <property type="entry name" value="ABC multidrug transporter atrF"/>
    <property type="match status" value="1"/>
</dbReference>
<evidence type="ECO:0000256" key="13">
    <source>
        <dbReference type="SAM" id="Phobius"/>
    </source>
</evidence>
<comment type="similarity">
    <text evidence="2">Belongs to the ABC transporter superfamily. ABCG family. PDR (TC 3.A.1.205) subfamily.</text>
</comment>
<feature type="compositionally biased region" description="Basic and acidic residues" evidence="12">
    <location>
        <begin position="576"/>
        <end position="587"/>
    </location>
</feature>
<dbReference type="GO" id="GO:0140359">
    <property type="term" value="F:ABC-type transporter activity"/>
    <property type="evidence" value="ECO:0007669"/>
    <property type="project" value="InterPro"/>
</dbReference>
<sequence>MILGIPFNIHMSNLPDLAKFLWTIGLAIFGVFVLRTIYYLTLHPLAGYPGPLLGRVTTVYSLWHRGNGSNHSWLLFLHKRYGHIVRIGPNELSYTHPDAWHDIYAKAGGGGDIPKDFVGLGPDMAAPEKGIVRADDTNHQRQRRIFSHAFSDRAVLKQESLVQGHVHNLMGKLADEDAEPASSRGRVDLVTWLSYLAFDIMGDLMYGEPLGMLDNDQSARQWVRDTYSTIKTVTLGMAMMGWHPPLGPLLLRSIWGSSSKRRARHNRFSMDRVDKRLDRGDDSGSDIWSMIMQSSGDEKRPGITRAEMYSNAATFMIGGTETTTAATSALSYLLLTHPTKMATLRAELDAAIKDPQEDMAFTNLRKLPYLNACIEEAMRLYPPAPTPMPRMIPQGGRVVCERYVPAGTRVDIPLYAIAHHPDNFVDPEEFVPERWLSDDDRLPKYTDDRKDCVKVFSAGPRDCIGKNLAYPEMRLIITSLLYNFDLELADPDFKWLEQNSYGIWDKHPLWVKLVTRQFEQVAASCVFVSFHILKVDITFHLNLYLNLCNLIILESDRQLFDQIYHSTGRTMATARPADDMAENERPAGRSSRPPHSRYSLVSFPGLPSDNRPPSVHISADEYKAITDLVELAKKFLDQQGGDVTTSSTQEGSLDASKAPKQDGPLDPFGANFDAREWAKSFYRFRSDSCEVRKAGVAFRKLTISGYGADTAYQQTVGNAWWLTAVAAVRGLLRMKRQQVRILHNLEGVLNDGEMLCVLGPPGSGCSTFLRTIAGDTQGTQVAETAHLNYRGVSADEMKRYFKGDAIYTAEEDVHFPALSVADTLFFAARARAPKTRPGGLTADEYARRVRDVTMAMLGIQHTMETPVGGTDGDTVRGVSGGERKRVSIAEAALSFAPIQCWDNSTRGLDSAATVDLCKTLRIQSDIMGMASAVAIYQAPQMAYELFDKVLVLYDGRQIYFGKTTEAKRYFQRLGFVCPRNQTTPDFLTSMTSPAEREGIVKPGHEAKVPHTPDEFAEAWRTSSHRHHVSEEVDAYDASFSLSGSRTHYADFLASKKSDQSGLQRWKSPYTVSYPRQVMLCLWRALALLKAAPQMTVMMLVINLFQTLIVASIFFRLPDTAESMKSRSTLMFTAALVNAFGCVLEVAALYAKRDIVEKHVRYALYHASAEAIADLVMSLPYKLLNAITVNTLFYWMCNLRTDAGSFLFFVLVQFAMTLAVSLLFRLVASVTKSHTAAMAPSTIVLLTLSLYTGFAVPPMYYKSYTAWIAKVSPVAYGFEALMINEFGNGRKFPCKLFVPSGPGYENAGAMPQTRVCAAQGGVAGANFIDGSAYITNAFGYSDSHRWRNVGLIFVFSAAYFLLHLLATELVSSKKSKQEMLVFPRGKIPIGRTKDVEDHITRGKTEAPSTSTSIPMASLPVSPVAPVVVKRGFGGMYPYTDGGSPTTRVRRLHYSDTASTITNSPVKAWNMSPRQRDRFEDHTAGGNDSGGLSIDRQTAIFHWSNVCYEIKVKKNETKRILDCVDGWCEPGTLTALMGVSGAGKTTLLDALASRLSIGVVTGEMLVDGAPRDASFQQKTGYVKQQDQHLVTSTVREALAFSAVLRQPSRFSHKEKIAYVDKVIEILGMGEYADAVVGVPGEGLNVEQRKKLTIGVELAARPALLLFLDEPTSGLDSQTSLSICTLLETLRDNGQAILCTIHQPSAVLFERFDRLLLLAHGGRTVYFGQIGRNAKVLLDYFVRNGGPQPKKGQNPAEYILDQVHASEGGKKGVDWPSAWRKSTEHGKVKAYLTRLKEKGNGPRHHSTQQQQQEDPPFAAPLTVQFSEVTRRLSRHYWRNPSYIYSKILLTFGAALFIGLSLLNLPNTQVGITIQTIAIFMFLTTHLNLIQQSVPVFMTQRTLYEGREQLSRTYSWSAFMGAQIVVEMAYNAVMAPPAFLAWYYLVGLNRNAAETHQTAARGGLAFLFMLVFFLQASTFGHMIGAAFNLADQAAGIGNLLFVMMFIFNGILATPPKFWVWVYRVNPFTYLVEGLLGTGLANAAIHCENNEFLHINPPPGQNCGQYLRPFASQTGGYLSDPAAAENCSFCTTSNTNQVLAGVQVEFSNRWRDLGILFAFVFFNAIAALGFYWLRVPKPKKDKGGNSSTSTSPPGEDGSSPNHTADWNHLEVTERQRSFGNGSSKHPSRKSRNLAANSFQASRASALRSLRSSIMGGSQVLRDNAKRYWDDDGYDTDDTRMIDPAVEEGLDTLNAGEEWEQDVPVEFIMQKPAAKPQYWI</sequence>
<evidence type="ECO:0000256" key="9">
    <source>
        <dbReference type="ARBA" id="ARBA00023004"/>
    </source>
</evidence>
<evidence type="ECO:0000256" key="7">
    <source>
        <dbReference type="ARBA" id="ARBA00022840"/>
    </source>
</evidence>
<feature type="transmembrane region" description="Helical" evidence="13">
    <location>
        <begin position="1348"/>
        <end position="1369"/>
    </location>
</feature>
<dbReference type="InterPro" id="IPR003439">
    <property type="entry name" value="ABC_transporter-like_ATP-bd"/>
</dbReference>
<organism evidence="15 16">
    <name type="scientific">Colletotrichum asianum</name>
    <dbReference type="NCBI Taxonomy" id="702518"/>
    <lineage>
        <taxon>Eukaryota</taxon>
        <taxon>Fungi</taxon>
        <taxon>Dikarya</taxon>
        <taxon>Ascomycota</taxon>
        <taxon>Pezizomycotina</taxon>
        <taxon>Sordariomycetes</taxon>
        <taxon>Hypocreomycetidae</taxon>
        <taxon>Glomerellales</taxon>
        <taxon>Glomerellaceae</taxon>
        <taxon>Colletotrichum</taxon>
        <taxon>Colletotrichum gloeosporioides species complex</taxon>
    </lineage>
</organism>
<keyword evidence="4 13" id="KW-0812">Transmembrane</keyword>
<protein>
    <submittedName>
        <fullName evidence="15">ABC-2 type transporter</fullName>
    </submittedName>
</protein>
<feature type="transmembrane region" description="Helical" evidence="13">
    <location>
        <begin position="1162"/>
        <end position="1182"/>
    </location>
</feature>
<evidence type="ECO:0000256" key="2">
    <source>
        <dbReference type="ARBA" id="ARBA00006012"/>
    </source>
</evidence>
<dbReference type="InterPro" id="IPR027417">
    <property type="entry name" value="P-loop_NTPase"/>
</dbReference>
<dbReference type="InterPro" id="IPR034001">
    <property type="entry name" value="ABCG_PDR_1"/>
</dbReference>
<dbReference type="GO" id="GO:0005506">
    <property type="term" value="F:iron ion binding"/>
    <property type="evidence" value="ECO:0007669"/>
    <property type="project" value="InterPro"/>
</dbReference>
<dbReference type="GO" id="GO:0016705">
    <property type="term" value="F:oxidoreductase activity, acting on paired donors, with incorporation or reduction of molecular oxygen"/>
    <property type="evidence" value="ECO:0007669"/>
    <property type="project" value="InterPro"/>
</dbReference>
<dbReference type="InterPro" id="IPR001128">
    <property type="entry name" value="Cyt_P450"/>
</dbReference>
<dbReference type="InterPro" id="IPR043926">
    <property type="entry name" value="ABCG_dom"/>
</dbReference>
<evidence type="ECO:0000313" key="15">
    <source>
        <dbReference type="EMBL" id="KAF0317845.1"/>
    </source>
</evidence>
<dbReference type="OrthoDB" id="66620at2759"/>
<feature type="transmembrane region" description="Helical" evidence="13">
    <location>
        <begin position="20"/>
        <end position="40"/>
    </location>
</feature>
<feature type="region of interest" description="Disordered" evidence="12">
    <location>
        <begin position="571"/>
        <end position="596"/>
    </location>
</feature>
<dbReference type="InterPro" id="IPR034003">
    <property type="entry name" value="ABCG_PDR_2"/>
</dbReference>
<evidence type="ECO:0000256" key="8">
    <source>
        <dbReference type="ARBA" id="ARBA00022989"/>
    </source>
</evidence>
<dbReference type="PROSITE" id="PS50893">
    <property type="entry name" value="ABC_TRANSPORTER_2"/>
    <property type="match status" value="2"/>
</dbReference>
<name>A0A8H3ZNB0_9PEZI</name>
<feature type="binding site" description="axial binding residue" evidence="11">
    <location>
        <position position="463"/>
    </location>
    <ligand>
        <name>heme</name>
        <dbReference type="ChEBI" id="CHEBI:30413"/>
    </ligand>
    <ligandPart>
        <name>Fe</name>
        <dbReference type="ChEBI" id="CHEBI:18248"/>
    </ligandPart>
</feature>
<feature type="region of interest" description="Disordered" evidence="12">
    <location>
        <begin position="641"/>
        <end position="665"/>
    </location>
</feature>
<dbReference type="GO" id="GO:0020037">
    <property type="term" value="F:heme binding"/>
    <property type="evidence" value="ECO:0007669"/>
    <property type="project" value="InterPro"/>
</dbReference>
<keyword evidence="6" id="KW-0547">Nucleotide-binding</keyword>
<keyword evidence="9 11" id="KW-0408">Iron</keyword>
<dbReference type="InterPro" id="IPR029481">
    <property type="entry name" value="ABC_trans_N"/>
</dbReference>
<dbReference type="PRINTS" id="PR00463">
    <property type="entry name" value="EP450I"/>
</dbReference>
<evidence type="ECO:0000256" key="10">
    <source>
        <dbReference type="ARBA" id="ARBA00023136"/>
    </source>
</evidence>
<feature type="region of interest" description="Disordered" evidence="12">
    <location>
        <begin position="1793"/>
        <end position="1813"/>
    </location>
</feature>
<keyword evidence="8 13" id="KW-1133">Transmembrane helix</keyword>
<dbReference type="Pfam" id="PF00005">
    <property type="entry name" value="ABC_tran"/>
    <property type="match status" value="2"/>
</dbReference>
<proteinExistence type="inferred from homology"/>
<evidence type="ECO:0000256" key="6">
    <source>
        <dbReference type="ARBA" id="ARBA00022741"/>
    </source>
</evidence>
<dbReference type="GO" id="GO:0016020">
    <property type="term" value="C:membrane"/>
    <property type="evidence" value="ECO:0007669"/>
    <property type="project" value="UniProtKB-SubCell"/>
</dbReference>
<dbReference type="CDD" id="cd03233">
    <property type="entry name" value="ABCG_PDR_domain1"/>
    <property type="match status" value="1"/>
</dbReference>
<dbReference type="InterPro" id="IPR013525">
    <property type="entry name" value="ABC2_TM"/>
</dbReference>
<keyword evidence="16" id="KW-1185">Reference proteome</keyword>
<feature type="transmembrane region" description="Helical" evidence="13">
    <location>
        <begin position="1995"/>
        <end position="2017"/>
    </location>
</feature>
<dbReference type="Proteomes" id="UP000434172">
    <property type="component" value="Unassembled WGS sequence"/>
</dbReference>
<dbReference type="Pfam" id="PF19055">
    <property type="entry name" value="ABC2_membrane_7"/>
    <property type="match status" value="1"/>
</dbReference>
<dbReference type="GO" id="GO:0004497">
    <property type="term" value="F:monooxygenase activity"/>
    <property type="evidence" value="ECO:0007669"/>
    <property type="project" value="InterPro"/>
</dbReference>
<feature type="transmembrane region" description="Helical" evidence="13">
    <location>
        <begin position="1235"/>
        <end position="1255"/>
    </location>
</feature>
<evidence type="ECO:0000256" key="11">
    <source>
        <dbReference type="PIRSR" id="PIRSR602401-1"/>
    </source>
</evidence>
<evidence type="ECO:0000256" key="12">
    <source>
        <dbReference type="SAM" id="MobiDB-lite"/>
    </source>
</evidence>